<proteinExistence type="predicted"/>
<sequence length="111" mass="12155">MYMDVFNQVQKVVTEHAMQIGVGLLVAVLIAGLAWYWMARSSPAKGESKVLENQARVAEADMNTMVPPSAAGPEPGAPQTMSAEEIDRQRALFAEQHAQMLAQNQQGQKEE</sequence>
<keyword evidence="2" id="KW-1133">Transmembrane helix</keyword>
<evidence type="ECO:0000256" key="1">
    <source>
        <dbReference type="SAM" id="MobiDB-lite"/>
    </source>
</evidence>
<reference evidence="3" key="1">
    <citation type="journal article" date="2020" name="Nature">
        <title>Giant virus diversity and host interactions through global metagenomics.</title>
        <authorList>
            <person name="Schulz F."/>
            <person name="Roux S."/>
            <person name="Paez-Espino D."/>
            <person name="Jungbluth S."/>
            <person name="Walsh D.A."/>
            <person name="Denef V.J."/>
            <person name="McMahon K.D."/>
            <person name="Konstantinidis K.T."/>
            <person name="Eloe-Fadrosh E.A."/>
            <person name="Kyrpides N.C."/>
            <person name="Woyke T."/>
        </authorList>
    </citation>
    <scope>NUCLEOTIDE SEQUENCE</scope>
    <source>
        <strain evidence="3">GVMAG-S-1101182-85</strain>
    </source>
</reference>
<organism evidence="3">
    <name type="scientific">viral metagenome</name>
    <dbReference type="NCBI Taxonomy" id="1070528"/>
    <lineage>
        <taxon>unclassified sequences</taxon>
        <taxon>metagenomes</taxon>
        <taxon>organismal metagenomes</taxon>
    </lineage>
</organism>
<evidence type="ECO:0000313" key="3">
    <source>
        <dbReference type="EMBL" id="QHU14194.1"/>
    </source>
</evidence>
<keyword evidence="2" id="KW-0472">Membrane</keyword>
<feature type="compositionally biased region" description="Low complexity" evidence="1">
    <location>
        <begin position="67"/>
        <end position="78"/>
    </location>
</feature>
<keyword evidence="2" id="KW-0812">Transmembrane</keyword>
<feature type="region of interest" description="Disordered" evidence="1">
    <location>
        <begin position="65"/>
        <end position="89"/>
    </location>
</feature>
<dbReference type="EMBL" id="MN740833">
    <property type="protein sequence ID" value="QHU14194.1"/>
    <property type="molecule type" value="Genomic_DNA"/>
</dbReference>
<dbReference type="AlphaFoldDB" id="A0A6C0KDB8"/>
<evidence type="ECO:0000256" key="2">
    <source>
        <dbReference type="SAM" id="Phobius"/>
    </source>
</evidence>
<feature type="transmembrane region" description="Helical" evidence="2">
    <location>
        <begin position="20"/>
        <end position="39"/>
    </location>
</feature>
<protein>
    <submittedName>
        <fullName evidence="3">Uncharacterized protein</fullName>
    </submittedName>
</protein>
<name>A0A6C0KDB8_9ZZZZ</name>
<accession>A0A6C0KDB8</accession>